<evidence type="ECO:0000313" key="1">
    <source>
        <dbReference type="EMBL" id="KNC97008.1"/>
    </source>
</evidence>
<dbReference type="OrthoDB" id="2102187at2759"/>
<dbReference type="AlphaFoldDB" id="A0A0L0H8K2"/>
<accession>A0A0L0H8K2</accession>
<sequence>MSDNEDELDWRALVEYAGIEDVPRGQQDAFIRSARAEIQTQLRSALDQLRSAFPVEFGSIKAVRDPDDMSEVFSELLDLIPEDKRPLVRIPAGISEFLLLTHDTEASPDADFGLPVVGGDIHPTESSLVRIEMDYDEELDVIGQEMGFWVCLVNGSKKSKVAFGNVYYGDLEGKEAVAPVSESFEAFFVQWSEFMCQAFADANSQEEKKEALQNFYTQFEQ</sequence>
<name>A0A0L0H8K2_SPIPD</name>
<keyword evidence="2" id="KW-1185">Reference proteome</keyword>
<dbReference type="InParanoid" id="A0A0L0H8K2"/>
<dbReference type="RefSeq" id="XP_016605048.1">
    <property type="nucleotide sequence ID" value="XM_016755976.1"/>
</dbReference>
<proteinExistence type="predicted"/>
<evidence type="ECO:0000313" key="2">
    <source>
        <dbReference type="Proteomes" id="UP000053201"/>
    </source>
</evidence>
<dbReference type="VEuPathDB" id="FungiDB:SPPG_07824"/>
<dbReference type="GeneID" id="27691013"/>
<protein>
    <submittedName>
        <fullName evidence="1">Uncharacterized protein</fullName>
    </submittedName>
</protein>
<reference evidence="1 2" key="1">
    <citation type="submission" date="2009-08" db="EMBL/GenBank/DDBJ databases">
        <title>The Genome Sequence of Spizellomyces punctatus strain DAOM BR117.</title>
        <authorList>
            <consortium name="The Broad Institute Genome Sequencing Platform"/>
            <person name="Russ C."/>
            <person name="Cuomo C."/>
            <person name="Shea T."/>
            <person name="Young S.K."/>
            <person name="Zeng Q."/>
            <person name="Koehrsen M."/>
            <person name="Haas B."/>
            <person name="Borodovsky M."/>
            <person name="Guigo R."/>
            <person name="Alvarado L."/>
            <person name="Berlin A."/>
            <person name="Bochicchio J."/>
            <person name="Borenstein D."/>
            <person name="Chapman S."/>
            <person name="Chen Z."/>
            <person name="Engels R."/>
            <person name="Freedman E."/>
            <person name="Gellesch M."/>
            <person name="Goldberg J."/>
            <person name="Griggs A."/>
            <person name="Gujja S."/>
            <person name="Heiman D."/>
            <person name="Hepburn T."/>
            <person name="Howarth C."/>
            <person name="Jen D."/>
            <person name="Larson L."/>
            <person name="Lewis B."/>
            <person name="Mehta T."/>
            <person name="Park D."/>
            <person name="Pearson M."/>
            <person name="Roberts A."/>
            <person name="Saif S."/>
            <person name="Shenoy N."/>
            <person name="Sisk P."/>
            <person name="Stolte C."/>
            <person name="Sykes S."/>
            <person name="Thomson T."/>
            <person name="Walk T."/>
            <person name="White J."/>
            <person name="Yandava C."/>
            <person name="Burger G."/>
            <person name="Gray M.W."/>
            <person name="Holland P.W.H."/>
            <person name="King N."/>
            <person name="Lang F.B.F."/>
            <person name="Roger A.J."/>
            <person name="Ruiz-Trillo I."/>
            <person name="Lander E."/>
            <person name="Nusbaum C."/>
        </authorList>
    </citation>
    <scope>NUCLEOTIDE SEQUENCE [LARGE SCALE GENOMIC DNA]</scope>
    <source>
        <strain evidence="1 2">DAOM BR117</strain>
    </source>
</reference>
<dbReference type="Proteomes" id="UP000053201">
    <property type="component" value="Unassembled WGS sequence"/>
</dbReference>
<organism evidence="1 2">
    <name type="scientific">Spizellomyces punctatus (strain DAOM BR117)</name>
    <dbReference type="NCBI Taxonomy" id="645134"/>
    <lineage>
        <taxon>Eukaryota</taxon>
        <taxon>Fungi</taxon>
        <taxon>Fungi incertae sedis</taxon>
        <taxon>Chytridiomycota</taxon>
        <taxon>Chytridiomycota incertae sedis</taxon>
        <taxon>Chytridiomycetes</taxon>
        <taxon>Spizellomycetales</taxon>
        <taxon>Spizellomycetaceae</taxon>
        <taxon>Spizellomyces</taxon>
    </lineage>
</organism>
<gene>
    <name evidence="1" type="ORF">SPPG_07824</name>
</gene>
<dbReference type="EMBL" id="KQ257466">
    <property type="protein sequence ID" value="KNC97008.1"/>
    <property type="molecule type" value="Genomic_DNA"/>
</dbReference>